<sequence>MFRSPYRLLMPPFRYREYAKTLCRYSAKPLVFPYRLQVLFYSAQLQVQRQLEPMLLRLLVIVQKLPKRRWQPRQLHHRLRHPRLLNLHWVRVQIRELDQLSNPT</sequence>
<gene>
    <name evidence="1" type="ORF">PHJA_000341500</name>
</gene>
<evidence type="ECO:0000313" key="2">
    <source>
        <dbReference type="Proteomes" id="UP000653305"/>
    </source>
</evidence>
<proteinExistence type="predicted"/>
<comment type="caution">
    <text evidence="1">The sequence shown here is derived from an EMBL/GenBank/DDBJ whole genome shotgun (WGS) entry which is preliminary data.</text>
</comment>
<dbReference type="AlphaFoldDB" id="A0A830B818"/>
<reference evidence="1" key="1">
    <citation type="submission" date="2020-07" db="EMBL/GenBank/DDBJ databases">
        <title>Ethylene signaling mediates host invasion by parasitic plants.</title>
        <authorList>
            <person name="Yoshida S."/>
        </authorList>
    </citation>
    <scope>NUCLEOTIDE SEQUENCE</scope>
    <source>
        <strain evidence="1">Okayama</strain>
    </source>
</reference>
<organism evidence="1 2">
    <name type="scientific">Phtheirospermum japonicum</name>
    <dbReference type="NCBI Taxonomy" id="374723"/>
    <lineage>
        <taxon>Eukaryota</taxon>
        <taxon>Viridiplantae</taxon>
        <taxon>Streptophyta</taxon>
        <taxon>Embryophyta</taxon>
        <taxon>Tracheophyta</taxon>
        <taxon>Spermatophyta</taxon>
        <taxon>Magnoliopsida</taxon>
        <taxon>eudicotyledons</taxon>
        <taxon>Gunneridae</taxon>
        <taxon>Pentapetalae</taxon>
        <taxon>asterids</taxon>
        <taxon>lamiids</taxon>
        <taxon>Lamiales</taxon>
        <taxon>Orobanchaceae</taxon>
        <taxon>Orobanchaceae incertae sedis</taxon>
        <taxon>Phtheirospermum</taxon>
    </lineage>
</organism>
<evidence type="ECO:0000313" key="1">
    <source>
        <dbReference type="EMBL" id="GFP81982.1"/>
    </source>
</evidence>
<name>A0A830B818_9LAMI</name>
<dbReference type="Proteomes" id="UP000653305">
    <property type="component" value="Unassembled WGS sequence"/>
</dbReference>
<dbReference type="EMBL" id="BMAC01000036">
    <property type="protein sequence ID" value="GFP81982.1"/>
    <property type="molecule type" value="Genomic_DNA"/>
</dbReference>
<protein>
    <submittedName>
        <fullName evidence="1">Uncharacterized protein</fullName>
    </submittedName>
</protein>
<accession>A0A830B818</accession>
<keyword evidence="2" id="KW-1185">Reference proteome</keyword>